<feature type="compositionally biased region" description="Polar residues" evidence="1">
    <location>
        <begin position="14"/>
        <end position="29"/>
    </location>
</feature>
<proteinExistence type="predicted"/>
<keyword evidence="3" id="KW-1185">Reference proteome</keyword>
<dbReference type="GeneID" id="25915302"/>
<evidence type="ECO:0000313" key="3">
    <source>
        <dbReference type="Proteomes" id="UP000054560"/>
    </source>
</evidence>
<feature type="non-terminal residue" evidence="2">
    <location>
        <position position="1"/>
    </location>
</feature>
<dbReference type="Proteomes" id="UP000054560">
    <property type="component" value="Unassembled WGS sequence"/>
</dbReference>
<evidence type="ECO:0000313" key="2">
    <source>
        <dbReference type="EMBL" id="KNC72643.1"/>
    </source>
</evidence>
<accession>A0A0L0F958</accession>
<evidence type="ECO:0000256" key="1">
    <source>
        <dbReference type="SAM" id="MobiDB-lite"/>
    </source>
</evidence>
<feature type="region of interest" description="Disordered" evidence="1">
    <location>
        <begin position="1"/>
        <end position="56"/>
    </location>
</feature>
<gene>
    <name evidence="2" type="ORF">SARC_14798</name>
</gene>
<protein>
    <submittedName>
        <fullName evidence="2">Uncharacterized protein</fullName>
    </submittedName>
</protein>
<organism evidence="2 3">
    <name type="scientific">Sphaeroforma arctica JP610</name>
    <dbReference type="NCBI Taxonomy" id="667725"/>
    <lineage>
        <taxon>Eukaryota</taxon>
        <taxon>Ichthyosporea</taxon>
        <taxon>Ichthyophonida</taxon>
        <taxon>Sphaeroforma</taxon>
    </lineage>
</organism>
<feature type="non-terminal residue" evidence="2">
    <location>
        <position position="81"/>
    </location>
</feature>
<dbReference type="EMBL" id="KQ246716">
    <property type="protein sequence ID" value="KNC72643.1"/>
    <property type="molecule type" value="Genomic_DNA"/>
</dbReference>
<reference evidence="2 3" key="1">
    <citation type="submission" date="2011-02" db="EMBL/GenBank/DDBJ databases">
        <title>The Genome Sequence of Sphaeroforma arctica JP610.</title>
        <authorList>
            <consortium name="The Broad Institute Genome Sequencing Platform"/>
            <person name="Russ C."/>
            <person name="Cuomo C."/>
            <person name="Young S.K."/>
            <person name="Zeng Q."/>
            <person name="Gargeya S."/>
            <person name="Alvarado L."/>
            <person name="Berlin A."/>
            <person name="Chapman S.B."/>
            <person name="Chen Z."/>
            <person name="Freedman E."/>
            <person name="Gellesch M."/>
            <person name="Goldberg J."/>
            <person name="Griggs A."/>
            <person name="Gujja S."/>
            <person name="Heilman E."/>
            <person name="Heiman D."/>
            <person name="Howarth C."/>
            <person name="Mehta T."/>
            <person name="Neiman D."/>
            <person name="Pearson M."/>
            <person name="Roberts A."/>
            <person name="Saif S."/>
            <person name="Shea T."/>
            <person name="Shenoy N."/>
            <person name="Sisk P."/>
            <person name="Stolte C."/>
            <person name="Sykes S."/>
            <person name="White J."/>
            <person name="Yandava C."/>
            <person name="Burger G."/>
            <person name="Gray M.W."/>
            <person name="Holland P.W.H."/>
            <person name="King N."/>
            <person name="Lang F.B.F."/>
            <person name="Roger A.J."/>
            <person name="Ruiz-Trillo I."/>
            <person name="Haas B."/>
            <person name="Nusbaum C."/>
            <person name="Birren B."/>
        </authorList>
    </citation>
    <scope>NUCLEOTIDE SEQUENCE [LARGE SCALE GENOMIC DNA]</scope>
    <source>
        <strain evidence="2 3">JP610</strain>
    </source>
</reference>
<name>A0A0L0F958_9EUKA</name>
<sequence length="81" mass="8917">EHTDPGQSPPPSTPDHTTCTIPSDNPTETRPSDRHSGSHLSSDEYGVTLSGHDVSISRIKWTVRGGTKESLLKYLTRHDHN</sequence>
<dbReference type="AlphaFoldDB" id="A0A0L0F958"/>
<dbReference type="RefSeq" id="XP_014146545.1">
    <property type="nucleotide sequence ID" value="XM_014291070.1"/>
</dbReference>